<dbReference type="AlphaFoldDB" id="A0A927F059"/>
<dbReference type="PROSITE" id="PS51257">
    <property type="entry name" value="PROKAR_LIPOPROTEIN"/>
    <property type="match status" value="1"/>
</dbReference>
<sequence>MRRLITPAILGAALILTGCGSSDTPDDKPDALTQAADISSAQDIADALKDAGLTVSTPKEDTGDSYITDVGGTPHTFTVTDQDDPAPGNAYINLFPTPEALDAWVPLSKQFGGVAVTGDTWAVSLPTRDATALAHSKRLAPKVAEALDGTVQQ</sequence>
<keyword evidence="2" id="KW-1185">Reference proteome</keyword>
<gene>
    <name evidence="1" type="ORF">IF129_10280</name>
</gene>
<evidence type="ECO:0000313" key="1">
    <source>
        <dbReference type="EMBL" id="MBD3931942.1"/>
    </source>
</evidence>
<dbReference type="Proteomes" id="UP000632289">
    <property type="component" value="Unassembled WGS sequence"/>
</dbReference>
<organism evidence="1 2">
    <name type="scientific">Streptomyces chumphonensis</name>
    <dbReference type="NCBI Taxonomy" id="1214925"/>
    <lineage>
        <taxon>Bacteria</taxon>
        <taxon>Bacillati</taxon>
        <taxon>Actinomycetota</taxon>
        <taxon>Actinomycetes</taxon>
        <taxon>Kitasatosporales</taxon>
        <taxon>Streptomycetaceae</taxon>
        <taxon>Streptomyces</taxon>
    </lineage>
</organism>
<protein>
    <recommendedName>
        <fullName evidence="3">Lipoprotein</fullName>
    </recommendedName>
</protein>
<dbReference type="EMBL" id="JACXYU010000004">
    <property type="protein sequence ID" value="MBD3931942.1"/>
    <property type="molecule type" value="Genomic_DNA"/>
</dbReference>
<proteinExistence type="predicted"/>
<dbReference type="RefSeq" id="WP_191209253.1">
    <property type="nucleotide sequence ID" value="NZ_BAABKL010000036.1"/>
</dbReference>
<evidence type="ECO:0008006" key="3">
    <source>
        <dbReference type="Google" id="ProtNLM"/>
    </source>
</evidence>
<accession>A0A927F059</accession>
<comment type="caution">
    <text evidence="1">The sequence shown here is derived from an EMBL/GenBank/DDBJ whole genome shotgun (WGS) entry which is preliminary data.</text>
</comment>
<evidence type="ECO:0000313" key="2">
    <source>
        <dbReference type="Proteomes" id="UP000632289"/>
    </source>
</evidence>
<name>A0A927F059_9ACTN</name>
<reference evidence="1" key="1">
    <citation type="submission" date="2020-09" db="EMBL/GenBank/DDBJ databases">
        <title>Secondary metabolite and genome analysis of marine Streptomyces chumphonensis KK1-2T.</title>
        <authorList>
            <person name="Phongsopitanun W."/>
            <person name="Kanchanasin P."/>
            <person name="Pittayakhajonwut P."/>
            <person name="Suwanborirux K."/>
            <person name="Tanasupawat S."/>
        </authorList>
    </citation>
    <scope>NUCLEOTIDE SEQUENCE</scope>
    <source>
        <strain evidence="1">KK1-2</strain>
    </source>
</reference>